<accession>A0A2P2MF84</accession>
<dbReference type="EMBL" id="GGEC01048397">
    <property type="protein sequence ID" value="MBX28881.1"/>
    <property type="molecule type" value="Transcribed_RNA"/>
</dbReference>
<sequence length="96" mass="11411">MTGELRYVDAMRLLYTLEDASKGLVSSLPLFIIYNKTKLSWFCQVLWSQYGMYGEIMCLHELPRLKSWTYQVVNLENCHFMFHIDLELNIAYHLRG</sequence>
<dbReference type="AlphaFoldDB" id="A0A2P2MF84"/>
<name>A0A2P2MF84_RHIMU</name>
<reference evidence="1" key="1">
    <citation type="submission" date="2018-02" db="EMBL/GenBank/DDBJ databases">
        <title>Rhizophora mucronata_Transcriptome.</title>
        <authorList>
            <person name="Meera S.P."/>
            <person name="Sreeshan A."/>
            <person name="Augustine A."/>
        </authorList>
    </citation>
    <scope>NUCLEOTIDE SEQUENCE</scope>
    <source>
        <tissue evidence="1">Leaf</tissue>
    </source>
</reference>
<protein>
    <submittedName>
        <fullName evidence="1">Uncharacterized protein</fullName>
    </submittedName>
</protein>
<evidence type="ECO:0000313" key="1">
    <source>
        <dbReference type="EMBL" id="MBX28881.1"/>
    </source>
</evidence>
<proteinExistence type="predicted"/>
<organism evidence="1">
    <name type="scientific">Rhizophora mucronata</name>
    <name type="common">Asiatic mangrove</name>
    <dbReference type="NCBI Taxonomy" id="61149"/>
    <lineage>
        <taxon>Eukaryota</taxon>
        <taxon>Viridiplantae</taxon>
        <taxon>Streptophyta</taxon>
        <taxon>Embryophyta</taxon>
        <taxon>Tracheophyta</taxon>
        <taxon>Spermatophyta</taxon>
        <taxon>Magnoliopsida</taxon>
        <taxon>eudicotyledons</taxon>
        <taxon>Gunneridae</taxon>
        <taxon>Pentapetalae</taxon>
        <taxon>rosids</taxon>
        <taxon>fabids</taxon>
        <taxon>Malpighiales</taxon>
        <taxon>Rhizophoraceae</taxon>
        <taxon>Rhizophora</taxon>
    </lineage>
</organism>